<comment type="similarity">
    <text evidence="2">Belongs to the glutamate-gated ion channel (TC 1.A.10.1) family.</text>
</comment>
<dbReference type="Gene3D" id="3.40.190.10">
    <property type="entry name" value="Periplasmic binding protein-like II"/>
    <property type="match status" value="1"/>
</dbReference>
<keyword evidence="3" id="KW-1003">Cell membrane</keyword>
<dbReference type="GO" id="GO:0005886">
    <property type="term" value="C:plasma membrane"/>
    <property type="evidence" value="ECO:0007669"/>
    <property type="project" value="UniProtKB-SubCell"/>
</dbReference>
<accession>A0AAN7V3S2</accession>
<dbReference type="EMBL" id="JAVRBK010000007">
    <property type="protein sequence ID" value="KAK5641580.1"/>
    <property type="molecule type" value="Genomic_DNA"/>
</dbReference>
<evidence type="ECO:0000256" key="9">
    <source>
        <dbReference type="SAM" id="Phobius"/>
    </source>
</evidence>
<evidence type="ECO:0000256" key="1">
    <source>
        <dbReference type="ARBA" id="ARBA00004651"/>
    </source>
</evidence>
<evidence type="ECO:0000313" key="14">
    <source>
        <dbReference type="Proteomes" id="UP001329430"/>
    </source>
</evidence>
<keyword evidence="10" id="KW-0732">Signal</keyword>
<dbReference type="InterPro" id="IPR001638">
    <property type="entry name" value="Solute-binding_3/MltF_N"/>
</dbReference>
<feature type="transmembrane region" description="Helical" evidence="9">
    <location>
        <begin position="544"/>
        <end position="569"/>
    </location>
</feature>
<comment type="caution">
    <text evidence="13">The sequence shown here is derived from an EMBL/GenBank/DDBJ whole genome shotgun (WGS) entry which is preliminary data.</text>
</comment>
<evidence type="ECO:0000259" key="12">
    <source>
        <dbReference type="Pfam" id="PF00497"/>
    </source>
</evidence>
<feature type="domain" description="Ionotropic glutamate receptor C-terminal" evidence="11">
    <location>
        <begin position="342"/>
        <end position="554"/>
    </location>
</feature>
<keyword evidence="5 9" id="KW-1133">Transmembrane helix</keyword>
<sequence length="572" mass="68084">MRPIQLFTLFSIIFHTAALNFMQFTNESHSHLEKCTDEIQRRYTNSEDNIFFINFSDKYRDFRFETPIIIQNELREVKYFQRMHVNFYIIVIPKGYFEQVFSFLVLSKSWNPRAKFLLLFHEEVLKDFLVILRKYFVYNVIFLVEKSDGHVDIMTYYPFKIPSNEFEIVGVCHNGRLRDDQELFPNKLPRDWTNFTVRVILFPYPPFVFVTNDQKRGIEVDLFKMVEYQLGFKVEYLDKPFANWGRKLRNGSYEGAYGYLRRYEVEAAIGLFYANVSAHWDFDQSYPYLEDVTKWVVPAAKRQAQWIGVTKIFRIYIWSCTLISFLLVSLVLRVFGFHLHDMKRQSSELPRHGILRVLMGLWIYFGLMMTAIFQGRLASVLNFAPLEKQIATTSDLQESKLAFGYYKDSAFLYSDKKEKDKFLYYNYVDCPIDLSCLNRTAFKRDFATFKPKKLMEYLISTIYLGKDGRPLVYLFKDNVYKFLITMAFSKGFPILPEVNKVLLHLRIHGFIDFHYKKASYHAERAIRWAQREELSAQVLDMSDIFWAFCLLFFGLAIATFIFVVELFVFKYL</sequence>
<feature type="transmembrane region" description="Helical" evidence="9">
    <location>
        <begin position="315"/>
        <end position="332"/>
    </location>
</feature>
<evidence type="ECO:0000256" key="7">
    <source>
        <dbReference type="ARBA" id="ARBA00023170"/>
    </source>
</evidence>
<dbReference type="PANTHER" id="PTHR42643">
    <property type="entry name" value="IONOTROPIC RECEPTOR 20A-RELATED"/>
    <property type="match status" value="1"/>
</dbReference>
<feature type="signal peptide" evidence="10">
    <location>
        <begin position="1"/>
        <end position="18"/>
    </location>
</feature>
<dbReference type="SUPFAM" id="SSF53850">
    <property type="entry name" value="Periplasmic binding protein-like II"/>
    <property type="match status" value="1"/>
</dbReference>
<reference evidence="13 14" key="1">
    <citation type="journal article" date="2024" name="Insects">
        <title>An Improved Chromosome-Level Genome Assembly of the Firefly Pyrocoelia pectoralis.</title>
        <authorList>
            <person name="Fu X."/>
            <person name="Meyer-Rochow V.B."/>
            <person name="Ballantyne L."/>
            <person name="Zhu X."/>
        </authorList>
    </citation>
    <scope>NUCLEOTIDE SEQUENCE [LARGE SCALE GENOMIC DNA]</scope>
    <source>
        <strain evidence="13">XCY_ONT2</strain>
    </source>
</reference>
<feature type="transmembrane region" description="Helical" evidence="9">
    <location>
        <begin position="353"/>
        <end position="373"/>
    </location>
</feature>
<dbReference type="InterPro" id="IPR052192">
    <property type="entry name" value="Insect_Ionotropic_Sensory_Rcpt"/>
</dbReference>
<dbReference type="AlphaFoldDB" id="A0AAN7V3S2"/>
<keyword evidence="8" id="KW-0325">Glycoprotein</keyword>
<proteinExistence type="inferred from homology"/>
<keyword evidence="4 9" id="KW-0812">Transmembrane</keyword>
<gene>
    <name evidence="13" type="ORF">RI129_010127</name>
</gene>
<feature type="chain" id="PRO_5042909497" evidence="10">
    <location>
        <begin position="19"/>
        <end position="572"/>
    </location>
</feature>
<evidence type="ECO:0000256" key="5">
    <source>
        <dbReference type="ARBA" id="ARBA00022989"/>
    </source>
</evidence>
<dbReference type="InterPro" id="IPR001320">
    <property type="entry name" value="Iontro_rcpt_C"/>
</dbReference>
<organism evidence="13 14">
    <name type="scientific">Pyrocoelia pectoralis</name>
    <dbReference type="NCBI Taxonomy" id="417401"/>
    <lineage>
        <taxon>Eukaryota</taxon>
        <taxon>Metazoa</taxon>
        <taxon>Ecdysozoa</taxon>
        <taxon>Arthropoda</taxon>
        <taxon>Hexapoda</taxon>
        <taxon>Insecta</taxon>
        <taxon>Pterygota</taxon>
        <taxon>Neoptera</taxon>
        <taxon>Endopterygota</taxon>
        <taxon>Coleoptera</taxon>
        <taxon>Polyphaga</taxon>
        <taxon>Elateriformia</taxon>
        <taxon>Elateroidea</taxon>
        <taxon>Lampyridae</taxon>
        <taxon>Lampyrinae</taxon>
        <taxon>Pyrocoelia</taxon>
    </lineage>
</organism>
<dbReference type="Proteomes" id="UP001329430">
    <property type="component" value="Chromosome 7"/>
</dbReference>
<dbReference type="GO" id="GO:0015276">
    <property type="term" value="F:ligand-gated monoatomic ion channel activity"/>
    <property type="evidence" value="ECO:0007669"/>
    <property type="project" value="InterPro"/>
</dbReference>
<dbReference type="Pfam" id="PF00497">
    <property type="entry name" value="SBP_bac_3"/>
    <property type="match status" value="1"/>
</dbReference>
<protein>
    <submittedName>
        <fullName evidence="13">Uncharacterized protein</fullName>
    </submittedName>
</protein>
<evidence type="ECO:0000313" key="13">
    <source>
        <dbReference type="EMBL" id="KAK5641580.1"/>
    </source>
</evidence>
<evidence type="ECO:0000259" key="11">
    <source>
        <dbReference type="Pfam" id="PF00060"/>
    </source>
</evidence>
<name>A0AAN7V3S2_9COLE</name>
<evidence type="ECO:0000256" key="3">
    <source>
        <dbReference type="ARBA" id="ARBA00022475"/>
    </source>
</evidence>
<comment type="subcellular location">
    <subcellularLocation>
        <location evidence="1">Cell membrane</location>
        <topology evidence="1">Multi-pass membrane protein</topology>
    </subcellularLocation>
</comment>
<evidence type="ECO:0000256" key="10">
    <source>
        <dbReference type="SAM" id="SignalP"/>
    </source>
</evidence>
<feature type="domain" description="Solute-binding protein family 3/N-terminal" evidence="12">
    <location>
        <begin position="204"/>
        <end position="254"/>
    </location>
</feature>
<evidence type="ECO:0000256" key="2">
    <source>
        <dbReference type="ARBA" id="ARBA00008685"/>
    </source>
</evidence>
<evidence type="ECO:0000256" key="8">
    <source>
        <dbReference type="ARBA" id="ARBA00023180"/>
    </source>
</evidence>
<keyword evidence="14" id="KW-1185">Reference proteome</keyword>
<dbReference type="GO" id="GO:0050906">
    <property type="term" value="P:detection of stimulus involved in sensory perception"/>
    <property type="evidence" value="ECO:0007669"/>
    <property type="project" value="UniProtKB-ARBA"/>
</dbReference>
<keyword evidence="6 9" id="KW-0472">Membrane</keyword>
<evidence type="ECO:0000256" key="6">
    <source>
        <dbReference type="ARBA" id="ARBA00023136"/>
    </source>
</evidence>
<dbReference type="Pfam" id="PF00060">
    <property type="entry name" value="Lig_chan"/>
    <property type="match status" value="1"/>
</dbReference>
<dbReference type="PANTHER" id="PTHR42643:SF30">
    <property type="entry name" value="IONOTROPIC RECEPTOR 40A-RELATED"/>
    <property type="match status" value="1"/>
</dbReference>
<evidence type="ECO:0000256" key="4">
    <source>
        <dbReference type="ARBA" id="ARBA00022692"/>
    </source>
</evidence>
<keyword evidence="7" id="KW-0675">Receptor</keyword>